<keyword evidence="1" id="KW-0812">Transmembrane</keyword>
<keyword evidence="1" id="KW-0472">Membrane</keyword>
<dbReference type="Proteomes" id="UP000295668">
    <property type="component" value="Unassembled WGS sequence"/>
</dbReference>
<sequence length="189" mass="21515">MASFTFRRSVLTQPETWKTNSEGLTISYDGIHESLCVYQNLKSVRLFYFPTRMKTNNYVCEMDFLNPPSKMKISSVSYVSFANFEDKAIEYNEFIKNLALNVSQQNPNCKFYAGKPIWKFVLEHILVVLIIAAIIFSLSFIGAFSASAMVVIKLCVVAFSLFYIVKAFRANWPREISATNIPSKVLPSS</sequence>
<comment type="caution">
    <text evidence="2">The sequence shown here is derived from an EMBL/GenBank/DDBJ whole genome shotgun (WGS) entry which is preliminary data.</text>
</comment>
<keyword evidence="3" id="KW-1185">Reference proteome</keyword>
<proteinExistence type="predicted"/>
<dbReference type="AlphaFoldDB" id="A0A4R5MMM3"/>
<evidence type="ECO:0000313" key="2">
    <source>
        <dbReference type="EMBL" id="TDG36535.1"/>
    </source>
</evidence>
<feature type="transmembrane region" description="Helical" evidence="1">
    <location>
        <begin position="147"/>
        <end position="165"/>
    </location>
</feature>
<evidence type="ECO:0000313" key="3">
    <source>
        <dbReference type="Proteomes" id="UP000295668"/>
    </source>
</evidence>
<protein>
    <submittedName>
        <fullName evidence="2">Uncharacterized protein</fullName>
    </submittedName>
</protein>
<reference evidence="2 3" key="1">
    <citation type="submission" date="2019-02" db="EMBL/GenBank/DDBJ databases">
        <title>Pedobacter sp. nov., a novel speices isolated from soil of pinguins habitat in Antarcitica.</title>
        <authorList>
            <person name="He R.-H."/>
        </authorList>
    </citation>
    <scope>NUCLEOTIDE SEQUENCE [LARGE SCALE GENOMIC DNA]</scope>
    <source>
        <strain evidence="2 3">E01020</strain>
    </source>
</reference>
<dbReference type="EMBL" id="SJCY01000004">
    <property type="protein sequence ID" value="TDG36535.1"/>
    <property type="molecule type" value="Genomic_DNA"/>
</dbReference>
<feature type="transmembrane region" description="Helical" evidence="1">
    <location>
        <begin position="120"/>
        <end position="141"/>
    </location>
</feature>
<accession>A0A4R5MMM3</accession>
<name>A0A4R5MMM3_9SPHI</name>
<dbReference type="RefSeq" id="WP_133262264.1">
    <property type="nucleotide sequence ID" value="NZ_SJCY01000004.1"/>
</dbReference>
<gene>
    <name evidence="2" type="ORF">EZJ43_08440</name>
</gene>
<evidence type="ECO:0000256" key="1">
    <source>
        <dbReference type="SAM" id="Phobius"/>
    </source>
</evidence>
<keyword evidence="1" id="KW-1133">Transmembrane helix</keyword>
<organism evidence="2 3">
    <name type="scientific">Pedobacter changchengzhani</name>
    <dbReference type="NCBI Taxonomy" id="2529274"/>
    <lineage>
        <taxon>Bacteria</taxon>
        <taxon>Pseudomonadati</taxon>
        <taxon>Bacteroidota</taxon>
        <taxon>Sphingobacteriia</taxon>
        <taxon>Sphingobacteriales</taxon>
        <taxon>Sphingobacteriaceae</taxon>
        <taxon>Pedobacter</taxon>
    </lineage>
</organism>